<dbReference type="RefSeq" id="WP_236498552.1">
    <property type="nucleotide sequence ID" value="NZ_CP091244.1"/>
</dbReference>
<protein>
    <submittedName>
        <fullName evidence="1">Uncharacterized protein</fullName>
    </submittedName>
</protein>
<keyword evidence="2" id="KW-1185">Reference proteome</keyword>
<dbReference type="Proteomes" id="UP001054801">
    <property type="component" value="Chromosome"/>
</dbReference>
<proteinExistence type="predicted"/>
<sequence>MNQQDHWDNVYQTKDSASVSWYAPSLETSLQLIQQLAPNLDTAIHPNDCPIWMG</sequence>
<dbReference type="EMBL" id="CP091244">
    <property type="protein sequence ID" value="UJS24205.1"/>
    <property type="molecule type" value="Genomic_DNA"/>
</dbReference>
<evidence type="ECO:0000313" key="2">
    <source>
        <dbReference type="Proteomes" id="UP001054801"/>
    </source>
</evidence>
<evidence type="ECO:0000313" key="1">
    <source>
        <dbReference type="EMBL" id="UJS24205.1"/>
    </source>
</evidence>
<name>A0ABY3SYM1_9GAMM</name>
<accession>A0ABY3SYM1</accession>
<reference evidence="1" key="1">
    <citation type="journal article" date="2022" name="Microorganisms">
        <title>Two New Species of Filamentous Sulfur Bacteria of the Genus Thiothrix, Thiothrix winogradskyi sp. nov. and 'Candidatus Thiothrix sulfatifontis' sp. nov.</title>
        <authorList>
            <person name="Ravin N.V."/>
            <person name="Rossetti S."/>
            <person name="Beletsky A.V."/>
            <person name="Kadnikov V.V."/>
            <person name="Rudenko T.S."/>
            <person name="Smolyakov D.D."/>
            <person name="Moskvitina M.I."/>
            <person name="Gureeva M.V."/>
            <person name="Mardanov A.V."/>
            <person name="Grabovich M.Y."/>
        </authorList>
    </citation>
    <scope>NUCLEOTIDE SEQUENCE</scope>
    <source>
        <strain evidence="1">CT3</strain>
    </source>
</reference>
<organism evidence="1 2">
    <name type="scientific">Thiothrix winogradskyi</name>
    <dbReference type="NCBI Taxonomy" id="96472"/>
    <lineage>
        <taxon>Bacteria</taxon>
        <taxon>Pseudomonadati</taxon>
        <taxon>Pseudomonadota</taxon>
        <taxon>Gammaproteobacteria</taxon>
        <taxon>Thiotrichales</taxon>
        <taxon>Thiotrichaceae</taxon>
        <taxon>Thiothrix</taxon>
    </lineage>
</organism>
<gene>
    <name evidence="1" type="ORF">L2Y54_20095</name>
</gene>